<gene>
    <name evidence="3" type="primary">OSJNBa0027H16.25</name>
</gene>
<reference evidence="4" key="2">
    <citation type="journal article" date="2008" name="Nucleic Acids Res.">
        <title>The rice annotation project database (RAP-DB): 2008 update.</title>
        <authorList>
            <consortium name="The rice annotation project (RAP)"/>
        </authorList>
    </citation>
    <scope>GENOME REANNOTATION</scope>
    <source>
        <strain evidence="4">cv. Nipponbare</strain>
    </source>
</reference>
<evidence type="ECO:0000259" key="2">
    <source>
        <dbReference type="Pfam" id="PF05754"/>
    </source>
</evidence>
<name>Q75H17_ORYSJ</name>
<feature type="domain" description="DUF834" evidence="2">
    <location>
        <begin position="51"/>
        <end position="102"/>
    </location>
</feature>
<dbReference type="Pfam" id="PF05754">
    <property type="entry name" value="DUF834"/>
    <property type="match status" value="1"/>
</dbReference>
<proteinExistence type="predicted"/>
<organism evidence="3 4">
    <name type="scientific">Oryza sativa subsp. japonica</name>
    <name type="common">Rice</name>
    <dbReference type="NCBI Taxonomy" id="39947"/>
    <lineage>
        <taxon>Eukaryota</taxon>
        <taxon>Viridiplantae</taxon>
        <taxon>Streptophyta</taxon>
        <taxon>Embryophyta</taxon>
        <taxon>Tracheophyta</taxon>
        <taxon>Spermatophyta</taxon>
        <taxon>Magnoliopsida</taxon>
        <taxon>Liliopsida</taxon>
        <taxon>Poales</taxon>
        <taxon>Poaceae</taxon>
        <taxon>BOP clade</taxon>
        <taxon>Oryzoideae</taxon>
        <taxon>Oryzeae</taxon>
        <taxon>Oryzinae</taxon>
        <taxon>Oryza</taxon>
        <taxon>Oryza sativa</taxon>
    </lineage>
</organism>
<dbReference type="AlphaFoldDB" id="Q75H17"/>
<evidence type="ECO:0000313" key="4">
    <source>
        <dbReference type="Proteomes" id="UP000000763"/>
    </source>
</evidence>
<dbReference type="Proteomes" id="UP000000763">
    <property type="component" value="Chromosome 3"/>
</dbReference>
<protein>
    <recommendedName>
        <fullName evidence="2">DUF834 domain-containing protein</fullName>
    </recommendedName>
</protein>
<feature type="region of interest" description="Disordered" evidence="1">
    <location>
        <begin position="16"/>
        <end position="116"/>
    </location>
</feature>
<dbReference type="EMBL" id="AC137921">
    <property type="protein sequence ID" value="AAR06345.1"/>
    <property type="molecule type" value="Genomic_DNA"/>
</dbReference>
<sequence length="116" mass="12571">MMTSLPTAARHLMLAGERRRGGANGQHLRVEGDAANSPRALTMTDDNRQRRRRGRGGEDVRVDGDGGAPVTFGGNGGRDEDGYDLANPMATFPSDDDDKSGGAARLHLRRRRRRTG</sequence>
<reference evidence="4" key="1">
    <citation type="journal article" date="2005" name="Nature">
        <title>The map-based sequence of the rice genome.</title>
        <authorList>
            <consortium name="International rice genome sequencing project (IRGSP)"/>
            <person name="Matsumoto T."/>
            <person name="Wu J."/>
            <person name="Kanamori H."/>
            <person name="Katayose Y."/>
            <person name="Fujisawa M."/>
            <person name="Namiki N."/>
            <person name="Mizuno H."/>
            <person name="Yamamoto K."/>
            <person name="Antonio B.A."/>
            <person name="Baba T."/>
            <person name="Sakata K."/>
            <person name="Nagamura Y."/>
            <person name="Aoki H."/>
            <person name="Arikawa K."/>
            <person name="Arita K."/>
            <person name="Bito T."/>
            <person name="Chiden Y."/>
            <person name="Fujitsuka N."/>
            <person name="Fukunaka R."/>
            <person name="Hamada M."/>
            <person name="Harada C."/>
            <person name="Hayashi A."/>
            <person name="Hijishita S."/>
            <person name="Honda M."/>
            <person name="Hosokawa S."/>
            <person name="Ichikawa Y."/>
            <person name="Idonuma A."/>
            <person name="Iijima M."/>
            <person name="Ikeda M."/>
            <person name="Ikeno M."/>
            <person name="Ito K."/>
            <person name="Ito S."/>
            <person name="Ito T."/>
            <person name="Ito Y."/>
            <person name="Ito Y."/>
            <person name="Iwabuchi A."/>
            <person name="Kamiya K."/>
            <person name="Karasawa W."/>
            <person name="Kurita K."/>
            <person name="Katagiri S."/>
            <person name="Kikuta A."/>
            <person name="Kobayashi H."/>
            <person name="Kobayashi N."/>
            <person name="Machita K."/>
            <person name="Maehara T."/>
            <person name="Masukawa M."/>
            <person name="Mizubayashi T."/>
            <person name="Mukai Y."/>
            <person name="Nagasaki H."/>
            <person name="Nagata Y."/>
            <person name="Naito S."/>
            <person name="Nakashima M."/>
            <person name="Nakama Y."/>
            <person name="Nakamichi Y."/>
            <person name="Nakamura M."/>
            <person name="Meguro A."/>
            <person name="Negishi M."/>
            <person name="Ohta I."/>
            <person name="Ohta T."/>
            <person name="Okamoto M."/>
            <person name="Ono N."/>
            <person name="Saji S."/>
            <person name="Sakaguchi M."/>
            <person name="Sakai K."/>
            <person name="Shibata M."/>
            <person name="Shimokawa T."/>
            <person name="Song J."/>
            <person name="Takazaki Y."/>
            <person name="Terasawa K."/>
            <person name="Tsugane M."/>
            <person name="Tsuji K."/>
            <person name="Ueda S."/>
            <person name="Waki K."/>
            <person name="Yamagata H."/>
            <person name="Yamamoto M."/>
            <person name="Yamamoto S."/>
            <person name="Yamane H."/>
            <person name="Yoshiki S."/>
            <person name="Yoshihara R."/>
            <person name="Yukawa K."/>
            <person name="Zhong H."/>
            <person name="Yano M."/>
            <person name="Yuan Q."/>
            <person name="Ouyang S."/>
            <person name="Liu J."/>
            <person name="Jones K.M."/>
            <person name="Gansberger K."/>
            <person name="Moffat K."/>
            <person name="Hill J."/>
            <person name="Bera J."/>
            <person name="Fadrosh D."/>
            <person name="Jin S."/>
            <person name="Johri S."/>
            <person name="Kim M."/>
            <person name="Overton L."/>
            <person name="Reardon M."/>
            <person name="Tsitrin T."/>
            <person name="Vuong H."/>
            <person name="Weaver B."/>
            <person name="Ciecko A."/>
            <person name="Tallon L."/>
            <person name="Jackson J."/>
            <person name="Pai G."/>
            <person name="Aken S.V."/>
            <person name="Utterback T."/>
            <person name="Reidmuller S."/>
            <person name="Feldblyum T."/>
            <person name="Hsiao J."/>
            <person name="Zismann V."/>
            <person name="Iobst S."/>
            <person name="de Vazeille A.R."/>
            <person name="Buell C.R."/>
            <person name="Ying K."/>
            <person name="Li Y."/>
            <person name="Lu T."/>
            <person name="Huang Y."/>
            <person name="Zhao Q."/>
            <person name="Feng Q."/>
            <person name="Zhang L."/>
            <person name="Zhu J."/>
            <person name="Weng Q."/>
            <person name="Mu J."/>
            <person name="Lu Y."/>
            <person name="Fan D."/>
            <person name="Liu Y."/>
            <person name="Guan J."/>
            <person name="Zhang Y."/>
            <person name="Yu S."/>
            <person name="Liu X."/>
            <person name="Zhang Y."/>
            <person name="Hong G."/>
            <person name="Han B."/>
            <person name="Choisne N."/>
            <person name="Demange N."/>
            <person name="Orjeda G."/>
            <person name="Samain S."/>
            <person name="Cattolico L."/>
            <person name="Pelletier E."/>
            <person name="Couloux A."/>
            <person name="Segurens B."/>
            <person name="Wincker P."/>
            <person name="D'Hont A."/>
            <person name="Scarpelli C."/>
            <person name="Weissenbach J."/>
            <person name="Salanoubat M."/>
            <person name="Quetier F."/>
            <person name="Yu Y."/>
            <person name="Kim H.R."/>
            <person name="Rambo T."/>
            <person name="Currie J."/>
            <person name="Collura K."/>
            <person name="Luo M."/>
            <person name="Yang T."/>
            <person name="Ammiraju J.S.S."/>
            <person name="Engler F."/>
            <person name="Soderlund C."/>
            <person name="Wing R.A."/>
            <person name="Palmer L.E."/>
            <person name="de la Bastide M."/>
            <person name="Spiegel L."/>
            <person name="Nascimento L."/>
            <person name="Zutavern T."/>
            <person name="O'Shaughnessy A."/>
            <person name="Dike S."/>
            <person name="Dedhia N."/>
            <person name="Preston R."/>
            <person name="Balija V."/>
            <person name="McCombie W.R."/>
            <person name="Chow T."/>
            <person name="Chen H."/>
            <person name="Chung M."/>
            <person name="Chen C."/>
            <person name="Shaw J."/>
            <person name="Wu H."/>
            <person name="Hsiao K."/>
            <person name="Chao Y."/>
            <person name="Chu M."/>
            <person name="Cheng C."/>
            <person name="Hour A."/>
            <person name="Lee P."/>
            <person name="Lin S."/>
            <person name="Lin Y."/>
            <person name="Liou J."/>
            <person name="Liu S."/>
            <person name="Hsing Y."/>
            <person name="Raghuvanshi S."/>
            <person name="Mohanty A."/>
            <person name="Bharti A.K."/>
            <person name="Gaur A."/>
            <person name="Gupta V."/>
            <person name="Kumar D."/>
            <person name="Ravi V."/>
            <person name="Vij S."/>
            <person name="Kapur A."/>
            <person name="Khurana P."/>
            <person name="Khurana P."/>
            <person name="Khurana J.P."/>
            <person name="Tyagi A.K."/>
            <person name="Gaikwad K."/>
            <person name="Singh A."/>
            <person name="Dalal V."/>
            <person name="Srivastava S."/>
            <person name="Dixit A."/>
            <person name="Pal A.K."/>
            <person name="Ghazi I.A."/>
            <person name="Yadav M."/>
            <person name="Pandit A."/>
            <person name="Bhargava A."/>
            <person name="Sureshbabu K."/>
            <person name="Batra K."/>
            <person name="Sharma T.R."/>
            <person name="Mohapatra T."/>
            <person name="Singh N.K."/>
            <person name="Messing J."/>
            <person name="Nelson A.B."/>
            <person name="Fuks G."/>
            <person name="Kavchok S."/>
            <person name="Keizer G."/>
            <person name="Linton E."/>
            <person name="Llaca V."/>
            <person name="Song R."/>
            <person name="Tanyolac B."/>
            <person name="Young S."/>
            <person name="Ho-Il K."/>
            <person name="Hahn J.H."/>
            <person name="Sangsakoo G."/>
            <person name="Vanavichit A."/>
            <person name="de Mattos Luiz.A.T."/>
            <person name="Zimmer P.D."/>
            <person name="Malone G."/>
            <person name="Dellagostin O."/>
            <person name="de Oliveira A.C."/>
            <person name="Bevan M."/>
            <person name="Bancroft I."/>
            <person name="Minx P."/>
            <person name="Cordum H."/>
            <person name="Wilson R."/>
            <person name="Cheng Z."/>
            <person name="Jin W."/>
            <person name="Jiang J."/>
            <person name="Leong S.A."/>
            <person name="Iwama H."/>
            <person name="Gojobori T."/>
            <person name="Itoh T."/>
            <person name="Niimura Y."/>
            <person name="Fujii Y."/>
            <person name="Habara T."/>
            <person name="Sakai H."/>
            <person name="Sato Y."/>
            <person name="Wilson G."/>
            <person name="Kumar K."/>
            <person name="McCouch S."/>
            <person name="Juretic N."/>
            <person name="Hoen D."/>
            <person name="Wright S."/>
            <person name="Bruskiewich R."/>
            <person name="Bureau T."/>
            <person name="Miyao A."/>
            <person name="Hirochika H."/>
            <person name="Nishikawa T."/>
            <person name="Kadowaki K."/>
            <person name="Sugiura M."/>
            <person name="Burr B."/>
            <person name="Sasaki T."/>
        </authorList>
    </citation>
    <scope>NUCLEOTIDE SEQUENCE [LARGE SCALE GENOMIC DNA]</scope>
    <source>
        <strain evidence="4">cv. Nipponbare</strain>
    </source>
</reference>
<evidence type="ECO:0000313" key="3">
    <source>
        <dbReference type="EMBL" id="AAR06345.1"/>
    </source>
</evidence>
<dbReference type="InterPro" id="IPR008552">
    <property type="entry name" value="DUF834"/>
</dbReference>
<accession>Q75H17</accession>
<feature type="compositionally biased region" description="Basic and acidic residues" evidence="1">
    <location>
        <begin position="55"/>
        <end position="64"/>
    </location>
</feature>
<feature type="compositionally biased region" description="Basic residues" evidence="1">
    <location>
        <begin position="106"/>
        <end position="116"/>
    </location>
</feature>
<evidence type="ECO:0000256" key="1">
    <source>
        <dbReference type="SAM" id="MobiDB-lite"/>
    </source>
</evidence>